<keyword evidence="1" id="KW-0548">Nucleotidyltransferase</keyword>
<dbReference type="OrthoDB" id="1000587at2759"/>
<evidence type="ECO:0000313" key="1">
    <source>
        <dbReference type="EMBL" id="KAA3466445.1"/>
    </source>
</evidence>
<evidence type="ECO:0000313" key="2">
    <source>
        <dbReference type="Proteomes" id="UP000325315"/>
    </source>
</evidence>
<name>A0A5B6VB99_9ROSI</name>
<protein>
    <submittedName>
        <fullName evidence="1">Reverse transcriptase</fullName>
    </submittedName>
</protein>
<organism evidence="1 2">
    <name type="scientific">Gossypium australe</name>
    <dbReference type="NCBI Taxonomy" id="47621"/>
    <lineage>
        <taxon>Eukaryota</taxon>
        <taxon>Viridiplantae</taxon>
        <taxon>Streptophyta</taxon>
        <taxon>Embryophyta</taxon>
        <taxon>Tracheophyta</taxon>
        <taxon>Spermatophyta</taxon>
        <taxon>Magnoliopsida</taxon>
        <taxon>eudicotyledons</taxon>
        <taxon>Gunneridae</taxon>
        <taxon>Pentapetalae</taxon>
        <taxon>rosids</taxon>
        <taxon>malvids</taxon>
        <taxon>Malvales</taxon>
        <taxon>Malvaceae</taxon>
        <taxon>Malvoideae</taxon>
        <taxon>Gossypium</taxon>
    </lineage>
</organism>
<dbReference type="EMBL" id="SMMG02000007">
    <property type="protein sequence ID" value="KAA3466445.1"/>
    <property type="molecule type" value="Genomic_DNA"/>
</dbReference>
<proteinExistence type="predicted"/>
<dbReference type="GO" id="GO:0003964">
    <property type="term" value="F:RNA-directed DNA polymerase activity"/>
    <property type="evidence" value="ECO:0007669"/>
    <property type="project" value="UniProtKB-KW"/>
</dbReference>
<gene>
    <name evidence="1" type="ORF">EPI10_001538</name>
</gene>
<keyword evidence="1" id="KW-0808">Transferase</keyword>
<dbReference type="AlphaFoldDB" id="A0A5B6VB99"/>
<reference evidence="2" key="1">
    <citation type="journal article" date="2019" name="Plant Biotechnol. J.">
        <title>Genome sequencing of the Australian wild diploid species Gossypium australe highlights disease resistance and delayed gland morphogenesis.</title>
        <authorList>
            <person name="Cai Y."/>
            <person name="Cai X."/>
            <person name="Wang Q."/>
            <person name="Wang P."/>
            <person name="Zhang Y."/>
            <person name="Cai C."/>
            <person name="Xu Y."/>
            <person name="Wang K."/>
            <person name="Zhou Z."/>
            <person name="Wang C."/>
            <person name="Geng S."/>
            <person name="Li B."/>
            <person name="Dong Q."/>
            <person name="Hou Y."/>
            <person name="Wang H."/>
            <person name="Ai P."/>
            <person name="Liu Z."/>
            <person name="Yi F."/>
            <person name="Sun M."/>
            <person name="An G."/>
            <person name="Cheng J."/>
            <person name="Zhang Y."/>
            <person name="Shi Q."/>
            <person name="Xie Y."/>
            <person name="Shi X."/>
            <person name="Chang Y."/>
            <person name="Huang F."/>
            <person name="Chen Y."/>
            <person name="Hong S."/>
            <person name="Mi L."/>
            <person name="Sun Q."/>
            <person name="Zhang L."/>
            <person name="Zhou B."/>
            <person name="Peng R."/>
            <person name="Zhang X."/>
            <person name="Liu F."/>
        </authorList>
    </citation>
    <scope>NUCLEOTIDE SEQUENCE [LARGE SCALE GENOMIC DNA]</scope>
    <source>
        <strain evidence="2">cv. PA1801</strain>
    </source>
</reference>
<dbReference type="PANTHER" id="PTHR34072">
    <property type="entry name" value="ENZYMATIC POLYPROTEIN-RELATED"/>
    <property type="match status" value="1"/>
</dbReference>
<dbReference type="PANTHER" id="PTHR34072:SF52">
    <property type="entry name" value="RIBONUCLEASE H"/>
    <property type="match status" value="1"/>
</dbReference>
<keyword evidence="1" id="KW-0695">RNA-directed DNA polymerase</keyword>
<sequence>MLSLASVTYIKKLKFVVYIEASHVGLGCVLMQYDKKELKLWQCRWVELLKDYDCTIENHSGKANVVADALSRRAMTNLRECLIICVSNDVELRQSILREVHNSPYAMHPNGNKMYRDIREIY</sequence>
<keyword evidence="2" id="KW-1185">Reference proteome</keyword>
<accession>A0A5B6VB99</accession>
<dbReference type="Proteomes" id="UP000325315">
    <property type="component" value="Unassembled WGS sequence"/>
</dbReference>
<comment type="caution">
    <text evidence="1">The sequence shown here is derived from an EMBL/GenBank/DDBJ whole genome shotgun (WGS) entry which is preliminary data.</text>
</comment>